<comment type="caution">
    <text evidence="1">The sequence shown here is derived from an EMBL/GenBank/DDBJ whole genome shotgun (WGS) entry which is preliminary data.</text>
</comment>
<dbReference type="EMBL" id="BPLR01002027">
    <property type="protein sequence ID" value="GIX69241.1"/>
    <property type="molecule type" value="Genomic_DNA"/>
</dbReference>
<keyword evidence="2" id="KW-1185">Reference proteome</keyword>
<gene>
    <name evidence="1" type="ORF">CEXT_551851</name>
</gene>
<dbReference type="AlphaFoldDB" id="A0AAV4MA24"/>
<dbReference type="Proteomes" id="UP001054945">
    <property type="component" value="Unassembled WGS sequence"/>
</dbReference>
<reference evidence="1 2" key="1">
    <citation type="submission" date="2021-06" db="EMBL/GenBank/DDBJ databases">
        <title>Caerostris extrusa draft genome.</title>
        <authorList>
            <person name="Kono N."/>
            <person name="Arakawa K."/>
        </authorList>
    </citation>
    <scope>NUCLEOTIDE SEQUENCE [LARGE SCALE GENOMIC DNA]</scope>
</reference>
<evidence type="ECO:0000313" key="2">
    <source>
        <dbReference type="Proteomes" id="UP001054945"/>
    </source>
</evidence>
<proteinExistence type="predicted"/>
<sequence length="74" mass="9113">MVIRKRMSYSNEAKVGENMPYSYRRLEFYSYHPKEWDLFISRCHRHNWMFLQSFVSGDDSEERAANVRTWNSRD</sequence>
<evidence type="ECO:0000313" key="1">
    <source>
        <dbReference type="EMBL" id="GIX69241.1"/>
    </source>
</evidence>
<organism evidence="1 2">
    <name type="scientific">Caerostris extrusa</name>
    <name type="common">Bark spider</name>
    <name type="synonym">Caerostris bankana</name>
    <dbReference type="NCBI Taxonomy" id="172846"/>
    <lineage>
        <taxon>Eukaryota</taxon>
        <taxon>Metazoa</taxon>
        <taxon>Ecdysozoa</taxon>
        <taxon>Arthropoda</taxon>
        <taxon>Chelicerata</taxon>
        <taxon>Arachnida</taxon>
        <taxon>Araneae</taxon>
        <taxon>Araneomorphae</taxon>
        <taxon>Entelegynae</taxon>
        <taxon>Araneoidea</taxon>
        <taxon>Araneidae</taxon>
        <taxon>Caerostris</taxon>
    </lineage>
</organism>
<name>A0AAV4MA24_CAEEX</name>
<accession>A0AAV4MA24</accession>
<protein>
    <submittedName>
        <fullName evidence="1">Uncharacterized protein</fullName>
    </submittedName>
</protein>